<dbReference type="EMBL" id="JADBGQ010000002">
    <property type="protein sequence ID" value="KAG5409690.1"/>
    <property type="molecule type" value="Genomic_DNA"/>
</dbReference>
<protein>
    <submittedName>
        <fullName evidence="1">Uncharacterized protein</fullName>
    </submittedName>
</protein>
<sequence>MAIHFVFPKSSRKTPPMKGLELQCSPLKPLFKIPTDLPHPTIRLISRCLFISSCLLPQILPLSFSPQIVSSKS</sequence>
<reference evidence="1 3" key="1">
    <citation type="submission" date="2021-03" db="EMBL/GenBank/DDBJ databases">
        <authorList>
            <person name="King G.J."/>
            <person name="Bancroft I."/>
            <person name="Baten A."/>
            <person name="Bloomfield J."/>
            <person name="Borpatragohain P."/>
            <person name="He Z."/>
            <person name="Irish N."/>
            <person name="Irwin J."/>
            <person name="Liu K."/>
            <person name="Mauleon R.P."/>
            <person name="Moore J."/>
            <person name="Morris R."/>
            <person name="Ostergaard L."/>
            <person name="Wang B."/>
            <person name="Wells R."/>
        </authorList>
    </citation>
    <scope>NUCLEOTIDE SEQUENCE [LARGE SCALE GENOMIC DNA]</scope>
    <source>
        <strain evidence="1">R-o-18</strain>
        <tissue evidence="1">Leaf</tissue>
    </source>
</reference>
<organism evidence="1 3">
    <name type="scientific">Brassica rapa subsp. trilocularis</name>
    <dbReference type="NCBI Taxonomy" id="1813537"/>
    <lineage>
        <taxon>Eukaryota</taxon>
        <taxon>Viridiplantae</taxon>
        <taxon>Streptophyta</taxon>
        <taxon>Embryophyta</taxon>
        <taxon>Tracheophyta</taxon>
        <taxon>Spermatophyta</taxon>
        <taxon>Magnoliopsida</taxon>
        <taxon>eudicotyledons</taxon>
        <taxon>Gunneridae</taxon>
        <taxon>Pentapetalae</taxon>
        <taxon>rosids</taxon>
        <taxon>malvids</taxon>
        <taxon>Brassicales</taxon>
        <taxon>Brassicaceae</taxon>
        <taxon>Brassiceae</taxon>
        <taxon>Brassica</taxon>
    </lineage>
</organism>
<dbReference type="EMBL" id="JADBGQ010000002">
    <property type="protein sequence ID" value="KAG5409958.1"/>
    <property type="molecule type" value="Genomic_DNA"/>
</dbReference>
<proteinExistence type="predicted"/>
<comment type="caution">
    <text evidence="1">The sequence shown here is derived from an EMBL/GenBank/DDBJ whole genome shotgun (WGS) entry which is preliminary data.</text>
</comment>
<name>A0ABQ7NI11_BRACM</name>
<accession>A0ABQ7NI11</accession>
<evidence type="ECO:0000313" key="1">
    <source>
        <dbReference type="EMBL" id="KAG5409690.1"/>
    </source>
</evidence>
<evidence type="ECO:0000313" key="2">
    <source>
        <dbReference type="EMBL" id="KAG5409958.1"/>
    </source>
</evidence>
<dbReference type="Proteomes" id="UP000823674">
    <property type="component" value="Chromosome A02"/>
</dbReference>
<keyword evidence="3" id="KW-1185">Reference proteome</keyword>
<evidence type="ECO:0000313" key="3">
    <source>
        <dbReference type="Proteomes" id="UP000823674"/>
    </source>
</evidence>
<gene>
    <name evidence="1" type="primary">A02g503140.1_BraROA</name>
    <name evidence="2" type="synonym">A02g503920.1_BraROA</name>
    <name evidence="1" type="ORF">IGI04_006009</name>
    <name evidence="2" type="ORF">IGI04_006277</name>
</gene>